<dbReference type="OrthoDB" id="9772633at2"/>
<proteinExistence type="predicted"/>
<evidence type="ECO:0000259" key="1">
    <source>
        <dbReference type="Pfam" id="PF01869"/>
    </source>
</evidence>
<dbReference type="AlphaFoldDB" id="A0A3A9ADK4"/>
<dbReference type="InterPro" id="IPR002731">
    <property type="entry name" value="ATPase_BadF"/>
</dbReference>
<dbReference type="Proteomes" id="UP000280696">
    <property type="component" value="Unassembled WGS sequence"/>
</dbReference>
<evidence type="ECO:0000313" key="3">
    <source>
        <dbReference type="Proteomes" id="UP000280696"/>
    </source>
</evidence>
<protein>
    <recommendedName>
        <fullName evidence="1">ATPase BadF/BadG/BcrA/BcrD type domain-containing protein</fullName>
    </recommendedName>
</protein>
<evidence type="ECO:0000313" key="2">
    <source>
        <dbReference type="EMBL" id="RKI89692.1"/>
    </source>
</evidence>
<sequence length="334" mass="36715">MEYVLGIDQGGSKTHAVVADCDGRILGMGKSYGACHSSNGLEYALEAILEASREALGCCQRAFQDVATVVGGLTGIDWDYESALLEESIQKHFPKAKVKVVNDSIIAMRAATREKCCGILCAGSGLNCAVQNDDECFAYGFYIPDEYQGGWSLGKRAVQAVFDSHMGLIPETGLTKRLLTNFKAETVDELLFMRVKGKISGNDYLSLPMIIEEEACAGDKVAADIWKDYGRVIAGYLTARAKKMGISGEKMDIVLSGSIFKCKFQEFQREVKEEILREIPGANVMEAVYEPVMGAVVMGLQSVYGEIPEAIYQKMEETSKQFPTRRLEKKSDRL</sequence>
<accession>A0A3A9ADK4</accession>
<keyword evidence="3" id="KW-1185">Reference proteome</keyword>
<dbReference type="PANTHER" id="PTHR43190:SF3">
    <property type="entry name" value="N-ACETYL-D-GLUCOSAMINE KINASE"/>
    <property type="match status" value="1"/>
</dbReference>
<dbReference type="InterPro" id="IPR052519">
    <property type="entry name" value="Euk-type_GlcNAc_Kinase"/>
</dbReference>
<gene>
    <name evidence="2" type="ORF">D7V94_17180</name>
</gene>
<dbReference type="Pfam" id="PF01869">
    <property type="entry name" value="BcrAD_BadFG"/>
    <property type="match status" value="1"/>
</dbReference>
<feature type="domain" description="ATPase BadF/BadG/BcrA/BcrD type" evidence="1">
    <location>
        <begin position="5"/>
        <end position="299"/>
    </location>
</feature>
<dbReference type="PANTHER" id="PTHR43190">
    <property type="entry name" value="N-ACETYL-D-GLUCOSAMINE KINASE"/>
    <property type="match status" value="1"/>
</dbReference>
<name>A0A3A9ADK4_9FIRM</name>
<dbReference type="SUPFAM" id="SSF53067">
    <property type="entry name" value="Actin-like ATPase domain"/>
    <property type="match status" value="2"/>
</dbReference>
<organism evidence="2 3">
    <name type="scientific">Parablautia intestinalis</name>
    <dbReference type="NCBI Taxonomy" id="2320100"/>
    <lineage>
        <taxon>Bacteria</taxon>
        <taxon>Bacillati</taxon>
        <taxon>Bacillota</taxon>
        <taxon>Clostridia</taxon>
        <taxon>Lachnospirales</taxon>
        <taxon>Lachnospiraceae</taxon>
        <taxon>Parablautia</taxon>
    </lineage>
</organism>
<dbReference type="RefSeq" id="WP_120471545.1">
    <property type="nucleotide sequence ID" value="NZ_CATJBT010000118.1"/>
</dbReference>
<dbReference type="Gene3D" id="3.30.420.40">
    <property type="match status" value="2"/>
</dbReference>
<comment type="caution">
    <text evidence="2">The sequence shown here is derived from an EMBL/GenBank/DDBJ whole genome shotgun (WGS) entry which is preliminary data.</text>
</comment>
<reference evidence="2 3" key="1">
    <citation type="submission" date="2018-09" db="EMBL/GenBank/DDBJ databases">
        <title>Murine metabolic-syndrome-specific gut microbial biobank.</title>
        <authorList>
            <person name="Liu C."/>
        </authorList>
    </citation>
    <scope>NUCLEOTIDE SEQUENCE [LARGE SCALE GENOMIC DNA]</scope>
    <source>
        <strain evidence="2 3">0.1xD8-82</strain>
    </source>
</reference>
<dbReference type="EMBL" id="RAYQ01000020">
    <property type="protein sequence ID" value="RKI89692.1"/>
    <property type="molecule type" value="Genomic_DNA"/>
</dbReference>
<dbReference type="InterPro" id="IPR043129">
    <property type="entry name" value="ATPase_NBD"/>
</dbReference>